<keyword evidence="3" id="KW-1185">Reference proteome</keyword>
<feature type="transmembrane region" description="Helical" evidence="1">
    <location>
        <begin position="84"/>
        <end position="106"/>
    </location>
</feature>
<proteinExistence type="predicted"/>
<feature type="transmembrane region" description="Helical" evidence="1">
    <location>
        <begin position="54"/>
        <end position="77"/>
    </location>
</feature>
<keyword evidence="1" id="KW-1133">Transmembrane helix</keyword>
<dbReference type="EMBL" id="MQUB01000001">
    <property type="protein sequence ID" value="PQB05868.1"/>
    <property type="molecule type" value="Genomic_DNA"/>
</dbReference>
<evidence type="ECO:0000256" key="1">
    <source>
        <dbReference type="SAM" id="Phobius"/>
    </source>
</evidence>
<sequence length="165" mass="18153">MELSIKPILLIVTLLTTGLTAGLCFTWGNAVTPGIGKLGTLAYLQSFQEMNRSILNPVFFIVFLGPVVLNIANLIVFRSAAKPVLFLLIGAAIVYFIGLFLVTVLGNVPLNEILDKTDLLSASTEELVQLRERFEKPWNSFHNIRSWSSLTSFLLLAITLLMAGK</sequence>
<dbReference type="OrthoDB" id="772592at2"/>
<dbReference type="Pfam" id="PF08592">
    <property type="entry name" value="Anthrone_oxy"/>
    <property type="match status" value="1"/>
</dbReference>
<reference evidence="2 3" key="1">
    <citation type="submission" date="2016-11" db="EMBL/GenBank/DDBJ databases">
        <title>Trade-off between light-utilization and light-protection in marine flavobacteria.</title>
        <authorList>
            <person name="Kumagai Y."/>
        </authorList>
    </citation>
    <scope>NUCLEOTIDE SEQUENCE [LARGE SCALE GENOMIC DNA]</scope>
    <source>
        <strain evidence="2 3">NBRC 107741</strain>
    </source>
</reference>
<gene>
    <name evidence="2" type="ORF">BST85_13895</name>
</gene>
<evidence type="ECO:0000313" key="2">
    <source>
        <dbReference type="EMBL" id="PQB05868.1"/>
    </source>
</evidence>
<dbReference type="RefSeq" id="WP_104813820.1">
    <property type="nucleotide sequence ID" value="NZ_MQUB01000001.1"/>
</dbReference>
<dbReference type="InterPro" id="IPR013901">
    <property type="entry name" value="Anthrone_oxy"/>
</dbReference>
<accession>A0A2S7KTI6</accession>
<dbReference type="AlphaFoldDB" id="A0A2S7KTI6"/>
<evidence type="ECO:0008006" key="4">
    <source>
        <dbReference type="Google" id="ProtNLM"/>
    </source>
</evidence>
<comment type="caution">
    <text evidence="2">The sequence shown here is derived from an EMBL/GenBank/DDBJ whole genome shotgun (WGS) entry which is preliminary data.</text>
</comment>
<name>A0A2S7KTI6_9FLAO</name>
<keyword evidence="1" id="KW-0472">Membrane</keyword>
<organism evidence="2 3">
    <name type="scientific">Aureitalea marina</name>
    <dbReference type="NCBI Taxonomy" id="930804"/>
    <lineage>
        <taxon>Bacteria</taxon>
        <taxon>Pseudomonadati</taxon>
        <taxon>Bacteroidota</taxon>
        <taxon>Flavobacteriia</taxon>
        <taxon>Flavobacteriales</taxon>
        <taxon>Flavobacteriaceae</taxon>
        <taxon>Aureitalea</taxon>
    </lineage>
</organism>
<protein>
    <recommendedName>
        <fullName evidence="4">DUF1772 domain-containing protein</fullName>
    </recommendedName>
</protein>
<keyword evidence="1" id="KW-0812">Transmembrane</keyword>
<feature type="transmembrane region" description="Helical" evidence="1">
    <location>
        <begin position="144"/>
        <end position="163"/>
    </location>
</feature>
<evidence type="ECO:0000313" key="3">
    <source>
        <dbReference type="Proteomes" id="UP000239800"/>
    </source>
</evidence>
<dbReference type="Proteomes" id="UP000239800">
    <property type="component" value="Unassembled WGS sequence"/>
</dbReference>